<sequence length="377" mass="44233">MPLQFLRFPREIRDEIYKQALNIHFADFTKKMYDRYDDDNRQEEFHRAIPEREHQLGYYTPFTIMQQISSVTTSHSTCWCSTIFHDYPFQHVGGVAEKEAKNMYIAEKLYLEFGCDDACRNRMDPQLAWRAWADEESSDTIAMIRRLVVGVPGMLYTKRLAEDRYPLSIQFQGQTPNEATVLEYEKDEQSTAQLFTELENSSCNTWSFCQIRLLNDNTVIEISTSMPLMSAQAMIFQSYIHARVALTTPDSQLDGRTLVEIVDWICDFWSTGMPYIDHDRKRAWLFEASEEYVTKCQDEAVETQRKAKQALADLNDDTTWMDYTEDPSVDYLPKACDPEKQRWHCIARAEVPKLNDKLLPHQQLQHVIQKALPERER</sequence>
<comment type="caution">
    <text evidence="1">The sequence shown here is derived from an EMBL/GenBank/DDBJ whole genome shotgun (WGS) entry which is preliminary data.</text>
</comment>
<keyword evidence="2" id="KW-1185">Reference proteome</keyword>
<evidence type="ECO:0000313" key="2">
    <source>
        <dbReference type="Proteomes" id="UP000800235"/>
    </source>
</evidence>
<reference evidence="1" key="1">
    <citation type="journal article" date="2020" name="Stud. Mycol.">
        <title>101 Dothideomycetes genomes: a test case for predicting lifestyles and emergence of pathogens.</title>
        <authorList>
            <person name="Haridas S."/>
            <person name="Albert R."/>
            <person name="Binder M."/>
            <person name="Bloem J."/>
            <person name="Labutti K."/>
            <person name="Salamov A."/>
            <person name="Andreopoulos B."/>
            <person name="Baker S."/>
            <person name="Barry K."/>
            <person name="Bills G."/>
            <person name="Bluhm B."/>
            <person name="Cannon C."/>
            <person name="Castanera R."/>
            <person name="Culley D."/>
            <person name="Daum C."/>
            <person name="Ezra D."/>
            <person name="Gonzalez J."/>
            <person name="Henrissat B."/>
            <person name="Kuo A."/>
            <person name="Liang C."/>
            <person name="Lipzen A."/>
            <person name="Lutzoni F."/>
            <person name="Magnuson J."/>
            <person name="Mondo S."/>
            <person name="Nolan M."/>
            <person name="Ohm R."/>
            <person name="Pangilinan J."/>
            <person name="Park H.-J."/>
            <person name="Ramirez L."/>
            <person name="Alfaro M."/>
            <person name="Sun H."/>
            <person name="Tritt A."/>
            <person name="Yoshinaga Y."/>
            <person name="Zwiers L.-H."/>
            <person name="Turgeon B."/>
            <person name="Goodwin S."/>
            <person name="Spatafora J."/>
            <person name="Crous P."/>
            <person name="Grigoriev I."/>
        </authorList>
    </citation>
    <scope>NUCLEOTIDE SEQUENCE</scope>
    <source>
        <strain evidence="1">CBS 130266</strain>
    </source>
</reference>
<evidence type="ECO:0000313" key="1">
    <source>
        <dbReference type="EMBL" id="KAF2429216.1"/>
    </source>
</evidence>
<dbReference type="Proteomes" id="UP000800235">
    <property type="component" value="Unassembled WGS sequence"/>
</dbReference>
<accession>A0A9P4TXG1</accession>
<organism evidence="1 2">
    <name type="scientific">Tothia fuscella</name>
    <dbReference type="NCBI Taxonomy" id="1048955"/>
    <lineage>
        <taxon>Eukaryota</taxon>
        <taxon>Fungi</taxon>
        <taxon>Dikarya</taxon>
        <taxon>Ascomycota</taxon>
        <taxon>Pezizomycotina</taxon>
        <taxon>Dothideomycetes</taxon>
        <taxon>Pleosporomycetidae</taxon>
        <taxon>Venturiales</taxon>
        <taxon>Cylindrosympodiaceae</taxon>
        <taxon>Tothia</taxon>
    </lineage>
</organism>
<protein>
    <submittedName>
        <fullName evidence="1">Uncharacterized protein</fullName>
    </submittedName>
</protein>
<gene>
    <name evidence="1" type="ORF">EJ08DRAFT_698575</name>
</gene>
<name>A0A9P4TXG1_9PEZI</name>
<proteinExistence type="predicted"/>
<dbReference type="EMBL" id="MU007049">
    <property type="protein sequence ID" value="KAF2429216.1"/>
    <property type="molecule type" value="Genomic_DNA"/>
</dbReference>
<dbReference type="AlphaFoldDB" id="A0A9P4TXG1"/>